<dbReference type="OrthoDB" id="891290at2759"/>
<dbReference type="GO" id="GO:0006508">
    <property type="term" value="P:proteolysis"/>
    <property type="evidence" value="ECO:0007669"/>
    <property type="project" value="InterPro"/>
</dbReference>
<feature type="domain" description="Peptidase S8/S53" evidence="4">
    <location>
        <begin position="19"/>
        <end position="129"/>
    </location>
</feature>
<sequence>MKSRKSSVKAPEIDVWPWDEQGHGTHTASTAAGNYVKDVSFYEFADGIARGGVPSARIASYKVCFRNIGCQSADILAAFDGAIADGVDIITISLGASIPLILENDAIGIGSLHASQKGILVVHAAGNEGLEGCVLSTVPWIFSVALGFTDREFITKVVLRNGTVITVCVVLEIIAFTNKFVSSHFEEILTIPSYQSFRHEAGSNPLGYGKELSSICNEQDTQSVHS</sequence>
<comment type="similarity">
    <text evidence="1 3">Belongs to the peptidase S8 family.</text>
</comment>
<evidence type="ECO:0000256" key="2">
    <source>
        <dbReference type="ARBA" id="ARBA00022729"/>
    </source>
</evidence>
<evidence type="ECO:0000313" key="6">
    <source>
        <dbReference type="Proteomes" id="UP000250235"/>
    </source>
</evidence>
<dbReference type="InterPro" id="IPR045051">
    <property type="entry name" value="SBT"/>
</dbReference>
<dbReference type="Pfam" id="PF00082">
    <property type="entry name" value="Peptidase_S8"/>
    <property type="match status" value="1"/>
</dbReference>
<dbReference type="InterPro" id="IPR036852">
    <property type="entry name" value="Peptidase_S8/S53_dom_sf"/>
</dbReference>
<name>A0A2Z6ZVV9_9LAMI</name>
<evidence type="ECO:0000256" key="1">
    <source>
        <dbReference type="ARBA" id="ARBA00011073"/>
    </source>
</evidence>
<keyword evidence="2" id="KW-0732">Signal</keyword>
<dbReference type="AlphaFoldDB" id="A0A2Z6ZVV9"/>
<dbReference type="Gene3D" id="3.40.50.200">
    <property type="entry name" value="Peptidase S8/S53 domain"/>
    <property type="match status" value="1"/>
</dbReference>
<dbReference type="Proteomes" id="UP000250235">
    <property type="component" value="Unassembled WGS sequence"/>
</dbReference>
<dbReference type="PANTHER" id="PTHR10795">
    <property type="entry name" value="PROPROTEIN CONVERTASE SUBTILISIN/KEXIN"/>
    <property type="match status" value="1"/>
</dbReference>
<evidence type="ECO:0000256" key="3">
    <source>
        <dbReference type="PROSITE-ProRule" id="PRU01240"/>
    </source>
</evidence>
<dbReference type="InterPro" id="IPR000209">
    <property type="entry name" value="Peptidase_S8/S53_dom"/>
</dbReference>
<evidence type="ECO:0000259" key="4">
    <source>
        <dbReference type="Pfam" id="PF00082"/>
    </source>
</evidence>
<organism evidence="5 6">
    <name type="scientific">Dorcoceras hygrometricum</name>
    <dbReference type="NCBI Taxonomy" id="472368"/>
    <lineage>
        <taxon>Eukaryota</taxon>
        <taxon>Viridiplantae</taxon>
        <taxon>Streptophyta</taxon>
        <taxon>Embryophyta</taxon>
        <taxon>Tracheophyta</taxon>
        <taxon>Spermatophyta</taxon>
        <taxon>Magnoliopsida</taxon>
        <taxon>eudicotyledons</taxon>
        <taxon>Gunneridae</taxon>
        <taxon>Pentapetalae</taxon>
        <taxon>asterids</taxon>
        <taxon>lamiids</taxon>
        <taxon>Lamiales</taxon>
        <taxon>Gesneriaceae</taxon>
        <taxon>Didymocarpoideae</taxon>
        <taxon>Trichosporeae</taxon>
        <taxon>Loxocarpinae</taxon>
        <taxon>Dorcoceras</taxon>
    </lineage>
</organism>
<dbReference type="PROSITE" id="PS51892">
    <property type="entry name" value="SUBTILASE"/>
    <property type="match status" value="1"/>
</dbReference>
<proteinExistence type="inferred from homology"/>
<dbReference type="SUPFAM" id="SSF52743">
    <property type="entry name" value="Subtilisin-like"/>
    <property type="match status" value="1"/>
</dbReference>
<keyword evidence="6" id="KW-1185">Reference proteome</keyword>
<comment type="caution">
    <text evidence="3">Lacks conserved residue(s) required for the propagation of feature annotation.</text>
</comment>
<dbReference type="GO" id="GO:0004252">
    <property type="term" value="F:serine-type endopeptidase activity"/>
    <property type="evidence" value="ECO:0007669"/>
    <property type="project" value="InterPro"/>
</dbReference>
<protein>
    <submittedName>
        <fullName evidence="5">Cucumisin-like</fullName>
    </submittedName>
</protein>
<accession>A0A2Z6ZVV9</accession>
<reference evidence="5 6" key="1">
    <citation type="journal article" date="2015" name="Proc. Natl. Acad. Sci. U.S.A.">
        <title>The resurrection genome of Boea hygrometrica: A blueprint for survival of dehydration.</title>
        <authorList>
            <person name="Xiao L."/>
            <person name="Yang G."/>
            <person name="Zhang L."/>
            <person name="Yang X."/>
            <person name="Zhao S."/>
            <person name="Ji Z."/>
            <person name="Zhou Q."/>
            <person name="Hu M."/>
            <person name="Wang Y."/>
            <person name="Chen M."/>
            <person name="Xu Y."/>
            <person name="Jin H."/>
            <person name="Xiao X."/>
            <person name="Hu G."/>
            <person name="Bao F."/>
            <person name="Hu Y."/>
            <person name="Wan P."/>
            <person name="Li L."/>
            <person name="Deng X."/>
            <person name="Kuang T."/>
            <person name="Xiang C."/>
            <person name="Zhu J.K."/>
            <person name="Oliver M.J."/>
            <person name="He Y."/>
        </authorList>
    </citation>
    <scope>NUCLEOTIDE SEQUENCE [LARGE SCALE GENOMIC DNA]</scope>
    <source>
        <strain evidence="6">cv. XS01</strain>
    </source>
</reference>
<dbReference type="Gene3D" id="3.50.30.30">
    <property type="match status" value="1"/>
</dbReference>
<dbReference type="EMBL" id="KV075369">
    <property type="protein sequence ID" value="KZV06564.1"/>
    <property type="molecule type" value="Genomic_DNA"/>
</dbReference>
<gene>
    <name evidence="5" type="ORF">F511_45954</name>
</gene>
<evidence type="ECO:0000313" key="5">
    <source>
        <dbReference type="EMBL" id="KZV06564.1"/>
    </source>
</evidence>